<dbReference type="GO" id="GO:0008609">
    <property type="term" value="F:alkylglycerone-phosphate synthase activity"/>
    <property type="evidence" value="ECO:0007669"/>
    <property type="project" value="InterPro"/>
</dbReference>
<dbReference type="RefSeq" id="WP_242616312.1">
    <property type="nucleotide sequence ID" value="NZ_SHLC01000001.1"/>
</dbReference>
<sequence>MFDDDAAADGAAPGPMRWNGWGDPAKARELPSAVRALLPVVLGRIPRPAPAASFDEVELAASALDEADRHALAAIVGAEHVRTDREARIRHSGGKSTLDLLRRRAVQQHAPDAVVDPADDREIAAVLRLASERGIAVVPFGGGTSVVGGLDPEGGIDRADGGRRRAVISLELHRLSGLVALDELSGEATLRAGTTAPEAEALLAARGFELGHYPQSFRYATIGGFAATRSSGQNSSGYGRFDAMVTGLRVVTPSGDLDLGRAPGSAAGPDLVQLFLGSEGAFGVITEVRLRVHPVPEVRLHDAWTFRDFSAGANALRQVAQLGTGPTVIRLSDEAETGVGLAQVGRIGKALSKGCSVITVFEGEAAITAERRARTAAVLTAAGGTHTGERPAEEWVHGRFNAPYLRDALLDHGVFCETLETATTWSNLERLKRDVTEAITRGFSAHRAKSLVLCHVSHIYPTGAALYFTIIAGVKGDALEVWGKVKSGVNDAIMAGAGTISHHHAVGRDHAPWLEREIGELGMRVLGAVKAELDPAGILNPGVLLAADAAETRGR</sequence>
<evidence type="ECO:0000256" key="8">
    <source>
        <dbReference type="PIRSR" id="PIRSR625650-4"/>
    </source>
</evidence>
<dbReference type="PANTHER" id="PTHR46568:SF1">
    <property type="entry name" value="ALKYLDIHYDROXYACETONEPHOSPHATE SYNTHASE, PEROXISOMAL"/>
    <property type="match status" value="1"/>
</dbReference>
<evidence type="ECO:0000256" key="3">
    <source>
        <dbReference type="ARBA" id="ARBA00022827"/>
    </source>
</evidence>
<dbReference type="Proteomes" id="UP000291483">
    <property type="component" value="Unassembled WGS sequence"/>
</dbReference>
<dbReference type="GO" id="GO:0016491">
    <property type="term" value="F:oxidoreductase activity"/>
    <property type="evidence" value="ECO:0007669"/>
    <property type="project" value="UniProtKB-KW"/>
</dbReference>
<dbReference type="PROSITE" id="PS51387">
    <property type="entry name" value="FAD_PCMH"/>
    <property type="match status" value="1"/>
</dbReference>
<evidence type="ECO:0000256" key="6">
    <source>
        <dbReference type="PIRSR" id="PIRSR625650-2"/>
    </source>
</evidence>
<dbReference type="PANTHER" id="PTHR46568">
    <property type="entry name" value="ALKYLDIHYDROXYACETONEPHOSPHATE SYNTHASE, PEROXISOMAL"/>
    <property type="match status" value="1"/>
</dbReference>
<accession>A0A4Q8ANW6</accession>
<dbReference type="SUPFAM" id="SSF55103">
    <property type="entry name" value="FAD-linked oxidases, C-terminal domain"/>
    <property type="match status" value="1"/>
</dbReference>
<evidence type="ECO:0000256" key="7">
    <source>
        <dbReference type="PIRSR" id="PIRSR625650-3"/>
    </source>
</evidence>
<dbReference type="InterPro" id="IPR016169">
    <property type="entry name" value="FAD-bd_PCMH_sub2"/>
</dbReference>
<protein>
    <submittedName>
        <fullName evidence="11">Alkyldihydroxyacetonephosphate synthase</fullName>
    </submittedName>
</protein>
<feature type="binding site" evidence="6">
    <location>
        <position position="406"/>
    </location>
    <ligand>
        <name>substrate</name>
    </ligand>
</feature>
<organism evidence="11 12">
    <name type="scientific">Microterricola gilva</name>
    <dbReference type="NCBI Taxonomy" id="393267"/>
    <lineage>
        <taxon>Bacteria</taxon>
        <taxon>Bacillati</taxon>
        <taxon>Actinomycetota</taxon>
        <taxon>Actinomycetes</taxon>
        <taxon>Micrococcales</taxon>
        <taxon>Microbacteriaceae</taxon>
        <taxon>Microterricola</taxon>
    </lineage>
</organism>
<gene>
    <name evidence="11" type="ORF">EV379_1983</name>
</gene>
<dbReference type="InterPro" id="IPR016171">
    <property type="entry name" value="Vanillyl_alc_oxidase_C-sub2"/>
</dbReference>
<keyword evidence="4" id="KW-0560">Oxidoreductase</keyword>
<dbReference type="EMBL" id="SHLC01000001">
    <property type="protein sequence ID" value="RZU65649.1"/>
    <property type="molecule type" value="Genomic_DNA"/>
</dbReference>
<dbReference type="InterPro" id="IPR004113">
    <property type="entry name" value="FAD-bd_oxidored_4_C"/>
</dbReference>
<dbReference type="GO" id="GO:0071949">
    <property type="term" value="F:FAD binding"/>
    <property type="evidence" value="ECO:0007669"/>
    <property type="project" value="InterPro"/>
</dbReference>
<dbReference type="AlphaFoldDB" id="A0A4Q8ANW6"/>
<dbReference type="InterPro" id="IPR025650">
    <property type="entry name" value="Alkyl-DHAP_Synthase"/>
</dbReference>
<dbReference type="Pfam" id="PF02913">
    <property type="entry name" value="FAD-oxidase_C"/>
    <property type="match status" value="1"/>
</dbReference>
<feature type="binding site" evidence="7">
    <location>
        <begin position="139"/>
        <end position="145"/>
    </location>
    <ligand>
        <name>FAD</name>
        <dbReference type="ChEBI" id="CHEBI:57692"/>
    </ligand>
</feature>
<feature type="active site" description="Proton donor/acceptor" evidence="5">
    <location>
        <position position="467"/>
    </location>
</feature>
<comment type="cofactor">
    <cofactor evidence="7">
        <name>FAD</name>
        <dbReference type="ChEBI" id="CHEBI:57692"/>
    </cofactor>
</comment>
<dbReference type="InterPro" id="IPR016166">
    <property type="entry name" value="FAD-bd_PCMH"/>
</dbReference>
<keyword evidence="3 7" id="KW-0274">FAD</keyword>
<evidence type="ECO:0000259" key="10">
    <source>
        <dbReference type="PROSITE" id="PS51387"/>
    </source>
</evidence>
<dbReference type="InterPro" id="IPR036318">
    <property type="entry name" value="FAD-bd_PCMH-like_sf"/>
</dbReference>
<dbReference type="Gene3D" id="3.30.43.10">
    <property type="entry name" value="Uridine Diphospho-n-acetylenolpyruvylglucosamine Reductase, domain 2"/>
    <property type="match status" value="1"/>
</dbReference>
<comment type="similarity">
    <text evidence="1">Belongs to the FAD-binding oxidoreductase/transferase type 4 family.</text>
</comment>
<keyword evidence="2" id="KW-0285">Flavoprotein</keyword>
<dbReference type="InterPro" id="IPR006094">
    <property type="entry name" value="Oxid_FAD_bind_N"/>
</dbReference>
<comment type="caution">
    <text evidence="11">The sequence shown here is derived from an EMBL/GenBank/DDBJ whole genome shotgun (WGS) entry which is preliminary data.</text>
</comment>
<dbReference type="Pfam" id="PF01565">
    <property type="entry name" value="FAD_binding_4"/>
    <property type="match status" value="1"/>
</dbReference>
<feature type="site" description="Important for enzyme activity" evidence="8">
    <location>
        <position position="330"/>
    </location>
</feature>
<evidence type="ECO:0000256" key="4">
    <source>
        <dbReference type="ARBA" id="ARBA00023002"/>
    </source>
</evidence>
<proteinExistence type="inferred from homology"/>
<dbReference type="SUPFAM" id="SSF56176">
    <property type="entry name" value="FAD-binding/transporter-associated domain-like"/>
    <property type="match status" value="1"/>
</dbReference>
<evidence type="ECO:0000313" key="12">
    <source>
        <dbReference type="Proteomes" id="UP000291483"/>
    </source>
</evidence>
<evidence type="ECO:0000256" key="1">
    <source>
        <dbReference type="ARBA" id="ARBA00008000"/>
    </source>
</evidence>
<evidence type="ECO:0000313" key="11">
    <source>
        <dbReference type="EMBL" id="RZU65649.1"/>
    </source>
</evidence>
<dbReference type="Gene3D" id="3.30.70.3450">
    <property type="match status" value="1"/>
</dbReference>
<evidence type="ECO:0000256" key="2">
    <source>
        <dbReference type="ARBA" id="ARBA00022630"/>
    </source>
</evidence>
<feature type="binding site" evidence="7">
    <location>
        <begin position="228"/>
        <end position="231"/>
    </location>
    <ligand>
        <name>FAD</name>
        <dbReference type="ChEBI" id="CHEBI:57692"/>
    </ligand>
</feature>
<dbReference type="Gene3D" id="3.30.300.330">
    <property type="match status" value="1"/>
</dbReference>
<reference evidence="11 12" key="1">
    <citation type="submission" date="2019-02" db="EMBL/GenBank/DDBJ databases">
        <title>Sequencing the genomes of 1000 actinobacteria strains.</title>
        <authorList>
            <person name="Klenk H.-P."/>
        </authorList>
    </citation>
    <scope>NUCLEOTIDE SEQUENCE [LARGE SCALE GENOMIC DNA]</scope>
    <source>
        <strain evidence="11 12">DSM 18319</strain>
    </source>
</reference>
<evidence type="ECO:0000256" key="5">
    <source>
        <dbReference type="PIRSR" id="PIRSR625650-1"/>
    </source>
</evidence>
<keyword evidence="12" id="KW-1185">Reference proteome</keyword>
<dbReference type="InterPro" id="IPR016164">
    <property type="entry name" value="FAD-linked_Oxase-like_C"/>
</dbReference>
<dbReference type="Gene3D" id="1.10.45.10">
    <property type="entry name" value="Vanillyl-alcohol Oxidase, Chain A, domain 4"/>
    <property type="match status" value="1"/>
</dbReference>
<feature type="domain" description="FAD-binding PCMH-type" evidence="10">
    <location>
        <begin position="107"/>
        <end position="295"/>
    </location>
</feature>
<name>A0A4Q8ANW6_9MICO</name>
<feature type="binding site" evidence="7">
    <location>
        <begin position="279"/>
        <end position="285"/>
    </location>
    <ligand>
        <name>FAD</name>
        <dbReference type="ChEBI" id="CHEBI:57692"/>
    </ligand>
</feature>
<dbReference type="InterPro" id="IPR016167">
    <property type="entry name" value="FAD-bd_PCMH_sub1"/>
</dbReference>
<dbReference type="Gene3D" id="3.30.465.10">
    <property type="match status" value="1"/>
</dbReference>
<dbReference type="GO" id="GO:0008610">
    <property type="term" value="P:lipid biosynthetic process"/>
    <property type="evidence" value="ECO:0007669"/>
    <property type="project" value="InterPro"/>
</dbReference>
<evidence type="ECO:0000256" key="9">
    <source>
        <dbReference type="SAM" id="MobiDB-lite"/>
    </source>
</evidence>
<feature type="region of interest" description="Disordered" evidence="9">
    <location>
        <begin position="1"/>
        <end position="20"/>
    </location>
</feature>